<organism evidence="2 3">
    <name type="scientific">Fomitiporia mediterranea (strain MF3/22)</name>
    <name type="common">Grapevine white-rot fungus</name>
    <dbReference type="NCBI Taxonomy" id="694068"/>
    <lineage>
        <taxon>Eukaryota</taxon>
        <taxon>Fungi</taxon>
        <taxon>Dikarya</taxon>
        <taxon>Basidiomycota</taxon>
        <taxon>Agaricomycotina</taxon>
        <taxon>Agaricomycetes</taxon>
        <taxon>Hymenochaetales</taxon>
        <taxon>Hymenochaetaceae</taxon>
        <taxon>Fomitiporia</taxon>
    </lineage>
</organism>
<dbReference type="Proteomes" id="UP000053630">
    <property type="component" value="Unassembled WGS sequence"/>
</dbReference>
<feature type="region of interest" description="Disordered" evidence="1">
    <location>
        <begin position="258"/>
        <end position="284"/>
    </location>
</feature>
<name>R7SH61_FOMME</name>
<feature type="compositionally biased region" description="Basic and acidic residues" evidence="1">
    <location>
        <begin position="365"/>
        <end position="380"/>
    </location>
</feature>
<dbReference type="RefSeq" id="XP_007272028.1">
    <property type="nucleotide sequence ID" value="XM_007271966.1"/>
</dbReference>
<feature type="compositionally biased region" description="Low complexity" evidence="1">
    <location>
        <begin position="10"/>
        <end position="25"/>
    </location>
</feature>
<keyword evidence="3" id="KW-1185">Reference proteome</keyword>
<dbReference type="OrthoDB" id="3270437at2759"/>
<dbReference type="EMBL" id="JH717986">
    <property type="protein sequence ID" value="EJC97637.1"/>
    <property type="molecule type" value="Genomic_DNA"/>
</dbReference>
<evidence type="ECO:0000256" key="1">
    <source>
        <dbReference type="SAM" id="MobiDB-lite"/>
    </source>
</evidence>
<dbReference type="KEGG" id="fme:FOMMEDRAFT_32408"/>
<gene>
    <name evidence="2" type="ORF">FOMMEDRAFT_32408</name>
</gene>
<proteinExistence type="predicted"/>
<feature type="compositionally biased region" description="Polar residues" evidence="1">
    <location>
        <begin position="191"/>
        <end position="211"/>
    </location>
</feature>
<sequence length="572" mass="61728">MVTDVQVAGPSRAPTSRSNRRPSTSPDHRRRPDNINKAGRIGGAPASASFLRLDTDAPAVLQAFSRGAADLQVAPLNFNRRHRRKSQSMTRIETEMTDYKRDAARTFDASVMHVPQAHYLQGSIEPCITRRQSLPDTSLSSEAGDGSLKRLPRPLPPVPREVSRPGSPASSISSFSSASCPRPLPTPPNQSPANAISPITFTPATPLTSPDDTFPVLSTPPRTTKKLLVPPCSPPETDPANAAPLSPLSIITDLSNISRATSGVSPRSPRGTGPAARKRHQIHASPYKLARNPTRFSTTSLSSQISVPPVPPAAELRRRNRDKMAKLIRVLGESPPTELVFPTEYDDRTSSDFGKGKRGGRGRRGGRESTDTIKEEPAEFHVPKVLEPLRRSLSLNDSSSSVFGKMKKSLSDPDAGHGVRVQSPTAPTSTTTSSRLNLNPPSSFLRLRTKKGRADIDKAPRYVVSLFGTAESGAASTTTTSDGTGTGTGTGTERLTFKLNAATPKMKPTGSYLRGAYKTDAKPVEVKLPPLPLPTMNPSLDSLGSKHWIRETGESRWEVDDYENVVMSLRKL</sequence>
<feature type="region of interest" description="Disordered" evidence="1">
    <location>
        <begin position="1"/>
        <end position="43"/>
    </location>
</feature>
<evidence type="ECO:0000313" key="2">
    <source>
        <dbReference type="EMBL" id="EJC97637.1"/>
    </source>
</evidence>
<reference evidence="3" key="1">
    <citation type="journal article" date="2012" name="Science">
        <title>The Paleozoic origin of enzymatic lignin decomposition reconstructed from 31 fungal genomes.</title>
        <authorList>
            <person name="Floudas D."/>
            <person name="Binder M."/>
            <person name="Riley R."/>
            <person name="Barry K."/>
            <person name="Blanchette R.A."/>
            <person name="Henrissat B."/>
            <person name="Martinez A.T."/>
            <person name="Otillar R."/>
            <person name="Spatafora J.W."/>
            <person name="Yadav J.S."/>
            <person name="Aerts A."/>
            <person name="Benoit I."/>
            <person name="Boyd A."/>
            <person name="Carlson A."/>
            <person name="Copeland A."/>
            <person name="Coutinho P.M."/>
            <person name="de Vries R.P."/>
            <person name="Ferreira P."/>
            <person name="Findley K."/>
            <person name="Foster B."/>
            <person name="Gaskell J."/>
            <person name="Glotzer D."/>
            <person name="Gorecki P."/>
            <person name="Heitman J."/>
            <person name="Hesse C."/>
            <person name="Hori C."/>
            <person name="Igarashi K."/>
            <person name="Jurgens J.A."/>
            <person name="Kallen N."/>
            <person name="Kersten P."/>
            <person name="Kohler A."/>
            <person name="Kuees U."/>
            <person name="Kumar T.K.A."/>
            <person name="Kuo A."/>
            <person name="LaButti K."/>
            <person name="Larrondo L.F."/>
            <person name="Lindquist E."/>
            <person name="Ling A."/>
            <person name="Lombard V."/>
            <person name="Lucas S."/>
            <person name="Lundell T."/>
            <person name="Martin R."/>
            <person name="McLaughlin D.J."/>
            <person name="Morgenstern I."/>
            <person name="Morin E."/>
            <person name="Murat C."/>
            <person name="Nagy L.G."/>
            <person name="Nolan M."/>
            <person name="Ohm R.A."/>
            <person name="Patyshakuliyeva A."/>
            <person name="Rokas A."/>
            <person name="Ruiz-Duenas F.J."/>
            <person name="Sabat G."/>
            <person name="Salamov A."/>
            <person name="Samejima M."/>
            <person name="Schmutz J."/>
            <person name="Slot J.C."/>
            <person name="St John F."/>
            <person name="Stenlid J."/>
            <person name="Sun H."/>
            <person name="Sun S."/>
            <person name="Syed K."/>
            <person name="Tsang A."/>
            <person name="Wiebenga A."/>
            <person name="Young D."/>
            <person name="Pisabarro A."/>
            <person name="Eastwood D.C."/>
            <person name="Martin F."/>
            <person name="Cullen D."/>
            <person name="Grigoriev I.V."/>
            <person name="Hibbett D.S."/>
        </authorList>
    </citation>
    <scope>NUCLEOTIDE SEQUENCE [LARGE SCALE GENOMIC DNA]</scope>
    <source>
        <strain evidence="3">MF3/22</strain>
    </source>
</reference>
<evidence type="ECO:0000313" key="3">
    <source>
        <dbReference type="Proteomes" id="UP000053630"/>
    </source>
</evidence>
<feature type="compositionally biased region" description="Low complexity" evidence="1">
    <location>
        <begin position="164"/>
        <end position="181"/>
    </location>
</feature>
<feature type="region of interest" description="Disordered" evidence="1">
    <location>
        <begin position="396"/>
        <end position="443"/>
    </location>
</feature>
<dbReference type="AlphaFoldDB" id="R7SH61"/>
<accession>R7SH61</accession>
<feature type="region of interest" description="Disordered" evidence="1">
    <location>
        <begin position="339"/>
        <end position="380"/>
    </location>
</feature>
<protein>
    <submittedName>
        <fullName evidence="2">Uncharacterized protein</fullName>
    </submittedName>
</protein>
<dbReference type="GeneID" id="18679192"/>
<feature type="compositionally biased region" description="Low complexity" evidence="1">
    <location>
        <begin position="423"/>
        <end position="434"/>
    </location>
</feature>
<feature type="region of interest" description="Disordered" evidence="1">
    <location>
        <begin position="135"/>
        <end position="213"/>
    </location>
</feature>